<dbReference type="AlphaFoldDB" id="A0ABD0XAR2"/>
<evidence type="ECO:0000259" key="3">
    <source>
        <dbReference type="PROSITE" id="PS50157"/>
    </source>
</evidence>
<dbReference type="EMBL" id="JAGEUA010000002">
    <property type="protein sequence ID" value="KAL1006063.1"/>
    <property type="molecule type" value="Genomic_DNA"/>
</dbReference>
<keyword evidence="1" id="KW-0479">Metal-binding</keyword>
<dbReference type="Proteomes" id="UP001557470">
    <property type="component" value="Unassembled WGS sequence"/>
</dbReference>
<feature type="compositionally biased region" description="Polar residues" evidence="2">
    <location>
        <begin position="70"/>
        <end position="82"/>
    </location>
</feature>
<dbReference type="InterPro" id="IPR013087">
    <property type="entry name" value="Znf_C2H2_type"/>
</dbReference>
<evidence type="ECO:0000313" key="4">
    <source>
        <dbReference type="EMBL" id="KAL1006063.1"/>
    </source>
</evidence>
<comment type="caution">
    <text evidence="4">The sequence shown here is derived from an EMBL/GenBank/DDBJ whole genome shotgun (WGS) entry which is preliminary data.</text>
</comment>
<dbReference type="PROSITE" id="PS50157">
    <property type="entry name" value="ZINC_FINGER_C2H2_2"/>
    <property type="match status" value="1"/>
</dbReference>
<organism evidence="4 5">
    <name type="scientific">Umbra pygmaea</name>
    <name type="common">Eastern mudminnow</name>
    <dbReference type="NCBI Taxonomy" id="75934"/>
    <lineage>
        <taxon>Eukaryota</taxon>
        <taxon>Metazoa</taxon>
        <taxon>Chordata</taxon>
        <taxon>Craniata</taxon>
        <taxon>Vertebrata</taxon>
        <taxon>Euteleostomi</taxon>
        <taxon>Actinopterygii</taxon>
        <taxon>Neopterygii</taxon>
        <taxon>Teleostei</taxon>
        <taxon>Protacanthopterygii</taxon>
        <taxon>Esociformes</taxon>
        <taxon>Umbridae</taxon>
        <taxon>Umbra</taxon>
    </lineage>
</organism>
<protein>
    <recommendedName>
        <fullName evidence="3">C2H2-type domain-containing protein</fullName>
    </recommendedName>
</protein>
<sequence>MSKLQLLRVFLNERLTAAAVEIFGAFEKTVAEYQEENERLRRLLQITPDIRCGKDSVHFSLSISGEAGPSEQQHNRQNNGFSNHFAVRSDPGLDNRSTLEPNPPMGEHYYQPNTTTSRTHRCSDCGETFALKDDLQRHQLQTLNGSGIQASTNSLKRCTPHLVLVL</sequence>
<evidence type="ECO:0000256" key="1">
    <source>
        <dbReference type="PROSITE-ProRule" id="PRU00042"/>
    </source>
</evidence>
<evidence type="ECO:0000313" key="5">
    <source>
        <dbReference type="Proteomes" id="UP001557470"/>
    </source>
</evidence>
<keyword evidence="1" id="KW-0862">Zinc</keyword>
<reference evidence="4 5" key="1">
    <citation type="submission" date="2024-06" db="EMBL/GenBank/DDBJ databases">
        <authorList>
            <person name="Pan Q."/>
            <person name="Wen M."/>
            <person name="Jouanno E."/>
            <person name="Zahm M."/>
            <person name="Klopp C."/>
            <person name="Cabau C."/>
            <person name="Louis A."/>
            <person name="Berthelot C."/>
            <person name="Parey E."/>
            <person name="Roest Crollius H."/>
            <person name="Montfort J."/>
            <person name="Robinson-Rechavi M."/>
            <person name="Bouchez O."/>
            <person name="Lampietro C."/>
            <person name="Lopez Roques C."/>
            <person name="Donnadieu C."/>
            <person name="Postlethwait J."/>
            <person name="Bobe J."/>
            <person name="Verreycken H."/>
            <person name="Guiguen Y."/>
        </authorList>
    </citation>
    <scope>NUCLEOTIDE SEQUENCE [LARGE SCALE GENOMIC DNA]</scope>
    <source>
        <strain evidence="4">Up_M1</strain>
        <tissue evidence="4">Testis</tissue>
    </source>
</reference>
<proteinExistence type="predicted"/>
<accession>A0ABD0XAR2</accession>
<keyword evidence="5" id="KW-1185">Reference proteome</keyword>
<feature type="domain" description="C2H2-type" evidence="3">
    <location>
        <begin position="120"/>
        <end position="148"/>
    </location>
</feature>
<evidence type="ECO:0000256" key="2">
    <source>
        <dbReference type="SAM" id="MobiDB-lite"/>
    </source>
</evidence>
<dbReference type="SUPFAM" id="SSF57667">
    <property type="entry name" value="beta-beta-alpha zinc fingers"/>
    <property type="match status" value="1"/>
</dbReference>
<dbReference type="InterPro" id="IPR036236">
    <property type="entry name" value="Znf_C2H2_sf"/>
</dbReference>
<dbReference type="GO" id="GO:0008270">
    <property type="term" value="F:zinc ion binding"/>
    <property type="evidence" value="ECO:0007669"/>
    <property type="project" value="UniProtKB-KW"/>
</dbReference>
<name>A0ABD0XAR2_UMBPY</name>
<keyword evidence="1" id="KW-0863">Zinc-finger</keyword>
<feature type="region of interest" description="Disordered" evidence="2">
    <location>
        <begin position="63"/>
        <end position="120"/>
    </location>
</feature>
<gene>
    <name evidence="4" type="ORF">UPYG_G00067360</name>
</gene>